<dbReference type="InterPro" id="IPR001279">
    <property type="entry name" value="Metallo-B-lactamas"/>
</dbReference>
<organism evidence="2">
    <name type="scientific">candidate division WOR-3 bacterium</name>
    <dbReference type="NCBI Taxonomy" id="2052148"/>
    <lineage>
        <taxon>Bacteria</taxon>
        <taxon>Bacteria division WOR-3</taxon>
    </lineage>
</organism>
<dbReference type="SMART" id="SM00849">
    <property type="entry name" value="Lactamase_B"/>
    <property type="match status" value="1"/>
</dbReference>
<dbReference type="CDD" id="cd07715">
    <property type="entry name" value="TaR3-like_MBL-fold"/>
    <property type="match status" value="1"/>
</dbReference>
<dbReference type="InterPro" id="IPR036866">
    <property type="entry name" value="RibonucZ/Hydroxyglut_hydro"/>
</dbReference>
<reference evidence="2" key="1">
    <citation type="journal article" date="2020" name="mSystems">
        <title>Genome- and Community-Level Interaction Insights into Carbon Utilization and Element Cycling Functions of Hydrothermarchaeota in Hydrothermal Sediment.</title>
        <authorList>
            <person name="Zhou Z."/>
            <person name="Liu Y."/>
            <person name="Xu W."/>
            <person name="Pan J."/>
            <person name="Luo Z.H."/>
            <person name="Li M."/>
        </authorList>
    </citation>
    <scope>NUCLEOTIDE SEQUENCE [LARGE SCALE GENOMIC DNA]</scope>
    <source>
        <strain evidence="2">HyVt-102</strain>
    </source>
</reference>
<dbReference type="PANTHER" id="PTHR42663:SF4">
    <property type="entry name" value="SLL1036 PROTEIN"/>
    <property type="match status" value="1"/>
</dbReference>
<dbReference type="EMBL" id="DQWE01000076">
    <property type="protein sequence ID" value="HDI82500.1"/>
    <property type="molecule type" value="Genomic_DNA"/>
</dbReference>
<comment type="caution">
    <text evidence="2">The sequence shown here is derived from an EMBL/GenBank/DDBJ whole genome shotgun (WGS) entry which is preliminary data.</text>
</comment>
<sequence length="275" mass="31456">MKIKLWGTRGSIPSPGKETVKYGGNTTCIQVSLNSGTEIIIDAGTGIRKLGKVLLQNGVKEIHLFITHSHWDHIQGFPFFVPVYIKGFKIHIYGASPTFDRLVRILSGQMKFLYFPVEYHTLNSEIDYRKIKKRGIEIDGVKITAIRTNHPLETHAFKFEEDGKTFVFMTDNELDDREKAVVPYKEHLKFIEGADLLIHDAQYSRAEYENYIGWGHSTWESVVEMADEGDVKRVLLTHHDPERSDEALDKIIKDAKEYAKKTEVDGAMEGMELQL</sequence>
<protein>
    <submittedName>
        <fullName evidence="2">MBL fold metallo-hydrolase</fullName>
    </submittedName>
</protein>
<dbReference type="Proteomes" id="UP000885847">
    <property type="component" value="Unassembled WGS sequence"/>
</dbReference>
<dbReference type="Pfam" id="PF12706">
    <property type="entry name" value="Lactamase_B_2"/>
    <property type="match status" value="1"/>
</dbReference>
<proteinExistence type="predicted"/>
<dbReference type="SUPFAM" id="SSF56281">
    <property type="entry name" value="Metallo-hydrolase/oxidoreductase"/>
    <property type="match status" value="1"/>
</dbReference>
<feature type="domain" description="Metallo-beta-lactamase" evidence="1">
    <location>
        <begin position="25"/>
        <end position="216"/>
    </location>
</feature>
<evidence type="ECO:0000313" key="2">
    <source>
        <dbReference type="EMBL" id="HDI82500.1"/>
    </source>
</evidence>
<dbReference type="Gene3D" id="3.60.15.10">
    <property type="entry name" value="Ribonuclease Z/Hydroxyacylglutathione hydrolase-like"/>
    <property type="match status" value="1"/>
</dbReference>
<gene>
    <name evidence="2" type="ORF">ENF18_01755</name>
</gene>
<dbReference type="PANTHER" id="PTHR42663">
    <property type="entry name" value="HYDROLASE C777.06C-RELATED-RELATED"/>
    <property type="match status" value="1"/>
</dbReference>
<dbReference type="AlphaFoldDB" id="A0A7C0Z905"/>
<name>A0A7C0Z905_UNCW3</name>
<accession>A0A7C0Z905</accession>
<evidence type="ECO:0000259" key="1">
    <source>
        <dbReference type="SMART" id="SM00849"/>
    </source>
</evidence>